<dbReference type="InterPro" id="IPR051848">
    <property type="entry name" value="PGIP"/>
</dbReference>
<protein>
    <submittedName>
        <fullName evidence="4">WD repeat, SAM and U-box domain-containing protein 1</fullName>
    </submittedName>
</protein>
<dbReference type="InterPro" id="IPR001660">
    <property type="entry name" value="SAM"/>
</dbReference>
<comment type="subcellular location">
    <subcellularLocation>
        <location evidence="1">Cell envelope</location>
    </subcellularLocation>
</comment>
<dbReference type="PROSITE" id="PS50105">
    <property type="entry name" value="SAM_DOMAIN"/>
    <property type="match status" value="1"/>
</dbReference>
<sequence>MPRTNSGLYNNDLSGFVPSSLASLSQLQEIDVSNNYLSGDIPTGFGSLKNLSYIYSTRSSGCSTISVSSTMVATTIGDNNKTTTQTAPTSTNANEKVGVVIGVLAAVFVLIAIGLVLYRRKHAKKQPQDKNTTAVFTIQPSQNELAGSIQTVTPASTNIHQSMKANLFAGIEDANRRVTSGNTAALPLPLKNNLFASLEHENYAISSNSNDFSKTTQRFPPDPFNWTTSDVSRWLAEHGWNYLVPAFSENQVDGRILLSLTPEELKMDFSIHNLNLRTEIKDAIQILKSINTTTNSALNGVSGNNILLPAYQEY</sequence>
<dbReference type="InterPro" id="IPR001611">
    <property type="entry name" value="Leu-rich_rpt"/>
</dbReference>
<gene>
    <name evidence="4" type="primary">WDSUB1</name>
    <name evidence="4" type="ORF">HK100_012633</name>
</gene>
<keyword evidence="2" id="KW-0472">Membrane</keyword>
<evidence type="ECO:0000259" key="3">
    <source>
        <dbReference type="PROSITE" id="PS50105"/>
    </source>
</evidence>
<comment type="caution">
    <text evidence="4">The sequence shown here is derived from an EMBL/GenBank/DDBJ whole genome shotgun (WGS) entry which is preliminary data.</text>
</comment>
<feature type="transmembrane region" description="Helical" evidence="2">
    <location>
        <begin position="97"/>
        <end position="118"/>
    </location>
</feature>
<keyword evidence="2" id="KW-0812">Transmembrane</keyword>
<dbReference type="Gene3D" id="3.80.10.10">
    <property type="entry name" value="Ribonuclease Inhibitor"/>
    <property type="match status" value="1"/>
</dbReference>
<keyword evidence="5" id="KW-1185">Reference proteome</keyword>
<dbReference type="SUPFAM" id="SSF47769">
    <property type="entry name" value="SAM/Pointed domain"/>
    <property type="match status" value="1"/>
</dbReference>
<evidence type="ECO:0000256" key="2">
    <source>
        <dbReference type="SAM" id="Phobius"/>
    </source>
</evidence>
<name>A0AAD5XD28_9FUNG</name>
<dbReference type="SMART" id="SM00454">
    <property type="entry name" value="SAM"/>
    <property type="match status" value="1"/>
</dbReference>
<feature type="domain" description="SAM" evidence="3">
    <location>
        <begin position="226"/>
        <end position="290"/>
    </location>
</feature>
<dbReference type="Pfam" id="PF07647">
    <property type="entry name" value="SAM_2"/>
    <property type="match status" value="1"/>
</dbReference>
<dbReference type="Gene3D" id="1.10.150.50">
    <property type="entry name" value="Transcription Factor, Ets-1"/>
    <property type="match status" value="1"/>
</dbReference>
<evidence type="ECO:0000313" key="5">
    <source>
        <dbReference type="Proteomes" id="UP001211907"/>
    </source>
</evidence>
<dbReference type="InterPro" id="IPR013761">
    <property type="entry name" value="SAM/pointed_sf"/>
</dbReference>
<dbReference type="EMBL" id="JADGJH010000932">
    <property type="protein sequence ID" value="KAJ3120833.1"/>
    <property type="molecule type" value="Genomic_DNA"/>
</dbReference>
<evidence type="ECO:0000256" key="1">
    <source>
        <dbReference type="ARBA" id="ARBA00004196"/>
    </source>
</evidence>
<accession>A0AAD5XD28</accession>
<dbReference type="InterPro" id="IPR032675">
    <property type="entry name" value="LRR_dom_sf"/>
</dbReference>
<dbReference type="SUPFAM" id="SSF52058">
    <property type="entry name" value="L domain-like"/>
    <property type="match status" value="1"/>
</dbReference>
<dbReference type="PANTHER" id="PTHR48059:SF30">
    <property type="entry name" value="OS06G0587000 PROTEIN"/>
    <property type="match status" value="1"/>
</dbReference>
<dbReference type="Pfam" id="PF00560">
    <property type="entry name" value="LRR_1"/>
    <property type="match status" value="1"/>
</dbReference>
<dbReference type="Proteomes" id="UP001211907">
    <property type="component" value="Unassembled WGS sequence"/>
</dbReference>
<organism evidence="4 5">
    <name type="scientific">Physocladia obscura</name>
    <dbReference type="NCBI Taxonomy" id="109957"/>
    <lineage>
        <taxon>Eukaryota</taxon>
        <taxon>Fungi</taxon>
        <taxon>Fungi incertae sedis</taxon>
        <taxon>Chytridiomycota</taxon>
        <taxon>Chytridiomycota incertae sedis</taxon>
        <taxon>Chytridiomycetes</taxon>
        <taxon>Chytridiales</taxon>
        <taxon>Chytriomycetaceae</taxon>
        <taxon>Physocladia</taxon>
    </lineage>
</organism>
<dbReference type="AlphaFoldDB" id="A0AAD5XD28"/>
<dbReference type="PANTHER" id="PTHR48059">
    <property type="entry name" value="POLYGALACTURONASE INHIBITOR 1"/>
    <property type="match status" value="1"/>
</dbReference>
<proteinExistence type="predicted"/>
<evidence type="ECO:0000313" key="4">
    <source>
        <dbReference type="EMBL" id="KAJ3120833.1"/>
    </source>
</evidence>
<keyword evidence="2" id="KW-1133">Transmembrane helix</keyword>
<reference evidence="4" key="1">
    <citation type="submission" date="2020-05" db="EMBL/GenBank/DDBJ databases">
        <title>Phylogenomic resolution of chytrid fungi.</title>
        <authorList>
            <person name="Stajich J.E."/>
            <person name="Amses K."/>
            <person name="Simmons R."/>
            <person name="Seto K."/>
            <person name="Myers J."/>
            <person name="Bonds A."/>
            <person name="Quandt C.A."/>
            <person name="Barry K."/>
            <person name="Liu P."/>
            <person name="Grigoriev I."/>
            <person name="Longcore J.E."/>
            <person name="James T.Y."/>
        </authorList>
    </citation>
    <scope>NUCLEOTIDE SEQUENCE</scope>
    <source>
        <strain evidence="4">JEL0513</strain>
    </source>
</reference>